<sequence length="82" mass="10048">MSQNRNSTRDSRRRKRLAKRNGDRQFFKQVELIRRRKLQEWQKEHDIQRLARRVAQQALFAAKRDAKQMLRDVARKKETQDA</sequence>
<name>A0A899IN61_9CAUD</name>
<evidence type="ECO:0000313" key="2">
    <source>
        <dbReference type="EMBL" id="QSL99592.1"/>
    </source>
</evidence>
<evidence type="ECO:0000256" key="1">
    <source>
        <dbReference type="SAM" id="MobiDB-lite"/>
    </source>
</evidence>
<reference evidence="2" key="1">
    <citation type="submission" date="2021-01" db="EMBL/GenBank/DDBJ databases">
        <authorList>
            <person name="Rakov C."/>
            <person name="Yerushalmy O."/>
            <person name="Alkalay-Oren S."/>
            <person name="Coppenhagen-Glazer S."/>
            <person name="Hazan R."/>
        </authorList>
    </citation>
    <scope>NUCLEOTIDE SEQUENCE</scope>
</reference>
<dbReference type="Proteomes" id="UP000663627">
    <property type="component" value="Segment"/>
</dbReference>
<proteinExistence type="predicted"/>
<organism evidence="2 3">
    <name type="scientific">Mycobacterium phage Maco2</name>
    <dbReference type="NCBI Taxonomy" id="2805749"/>
    <lineage>
        <taxon>Viruses</taxon>
        <taxon>Duplodnaviria</taxon>
        <taxon>Heunggongvirae</taxon>
        <taxon>Uroviricota</taxon>
        <taxon>Caudoviricetes</taxon>
        <taxon>Mapvirus</taxon>
        <taxon>Mapvirus Ff47</taxon>
    </lineage>
</organism>
<feature type="region of interest" description="Disordered" evidence="1">
    <location>
        <begin position="1"/>
        <end position="23"/>
    </location>
</feature>
<evidence type="ECO:0000313" key="3">
    <source>
        <dbReference type="Proteomes" id="UP000663627"/>
    </source>
</evidence>
<dbReference type="EMBL" id="MW460248">
    <property type="protein sequence ID" value="QSL99592.1"/>
    <property type="molecule type" value="Genomic_DNA"/>
</dbReference>
<protein>
    <submittedName>
        <fullName evidence="2">Uncharacterized protein</fullName>
    </submittedName>
</protein>
<accession>A0A899IN61</accession>